<accession>A0ABW4MZ16</accession>
<proteinExistence type="predicted"/>
<evidence type="ECO:0008006" key="3">
    <source>
        <dbReference type="Google" id="ProtNLM"/>
    </source>
</evidence>
<dbReference type="SUPFAM" id="SSF47240">
    <property type="entry name" value="Ferritin-like"/>
    <property type="match status" value="1"/>
</dbReference>
<evidence type="ECO:0000313" key="1">
    <source>
        <dbReference type="EMBL" id="MFD1782439.1"/>
    </source>
</evidence>
<sequence length="303" mass="34600">MTKAFSFEDCLARAERINWRVDELIGPDKRLDFSKPFMPEALARTAPLDFLTADERLELNQIRGNAYLVMFGLVEEFILPFLLDHARPQATGESYRSRAMLQFAAEEAKHIHLFRTFAAAFAEEFGVRCKTIGPPEAIAAHVLSHPPLSVALLILHIEWMSQRHFTESIQDEQQLDPRFKDLLLHHWMEEQQHAQIDTLLVEEIAAGCTPAQIDEAIEGYKRLGAFLDEGLRQQAAFDLEALEATRGKPFGKAERERFMAVQHQANRWTYVGSGLSHPRFIETIRRLKPNAVAEFEAMAELFA</sequence>
<gene>
    <name evidence="1" type="ORF">ACFSC0_03450</name>
</gene>
<protein>
    <recommendedName>
        <fullName evidence="3">DUF455 domain-containing protein</fullName>
    </recommendedName>
</protein>
<reference evidence="2" key="1">
    <citation type="journal article" date="2019" name="Int. J. Syst. Evol. Microbiol.">
        <title>The Global Catalogue of Microorganisms (GCM) 10K type strain sequencing project: providing services to taxonomists for standard genome sequencing and annotation.</title>
        <authorList>
            <consortium name="The Broad Institute Genomics Platform"/>
            <consortium name="The Broad Institute Genome Sequencing Center for Infectious Disease"/>
            <person name="Wu L."/>
            <person name="Ma J."/>
        </authorList>
    </citation>
    <scope>NUCLEOTIDE SEQUENCE [LARGE SCALE GENOMIC DNA]</scope>
    <source>
        <strain evidence="2">DFY28</strain>
    </source>
</reference>
<dbReference type="EMBL" id="JBHUEY010000001">
    <property type="protein sequence ID" value="MFD1782439.1"/>
    <property type="molecule type" value="Genomic_DNA"/>
</dbReference>
<name>A0ABW4MZ16_9CAUL</name>
<comment type="caution">
    <text evidence="1">The sequence shown here is derived from an EMBL/GenBank/DDBJ whole genome shotgun (WGS) entry which is preliminary data.</text>
</comment>
<dbReference type="Proteomes" id="UP001597237">
    <property type="component" value="Unassembled WGS sequence"/>
</dbReference>
<evidence type="ECO:0000313" key="2">
    <source>
        <dbReference type="Proteomes" id="UP001597237"/>
    </source>
</evidence>
<organism evidence="1 2">
    <name type="scientific">Phenylobacterium terrae</name>
    <dbReference type="NCBI Taxonomy" id="2665495"/>
    <lineage>
        <taxon>Bacteria</taxon>
        <taxon>Pseudomonadati</taxon>
        <taxon>Pseudomonadota</taxon>
        <taxon>Alphaproteobacteria</taxon>
        <taxon>Caulobacterales</taxon>
        <taxon>Caulobacteraceae</taxon>
        <taxon>Phenylobacterium</taxon>
    </lineage>
</organism>
<keyword evidence="2" id="KW-1185">Reference proteome</keyword>
<dbReference type="InterPro" id="IPR009078">
    <property type="entry name" value="Ferritin-like_SF"/>
</dbReference>
<dbReference type="RefSeq" id="WP_377280506.1">
    <property type="nucleotide sequence ID" value="NZ_JBHRSI010000001.1"/>
</dbReference>